<dbReference type="Gene3D" id="1.10.357.10">
    <property type="entry name" value="Tetracycline Repressor, domain 2"/>
    <property type="match status" value="1"/>
</dbReference>
<evidence type="ECO:0000256" key="3">
    <source>
        <dbReference type="ARBA" id="ARBA00023163"/>
    </source>
</evidence>
<dbReference type="InterPro" id="IPR036271">
    <property type="entry name" value="Tet_transcr_reg_TetR-rel_C_sf"/>
</dbReference>
<comment type="caution">
    <text evidence="6">The sequence shown here is derived from an EMBL/GenBank/DDBJ whole genome shotgun (WGS) entry which is preliminary data.</text>
</comment>
<reference evidence="6" key="1">
    <citation type="submission" date="2021-01" db="EMBL/GenBank/DDBJ databases">
        <title>Rhizobium sp. strain KVB221 16S ribosomal RNA gene Genome sequencing and assembly.</title>
        <authorList>
            <person name="Kang M."/>
        </authorList>
    </citation>
    <scope>NUCLEOTIDE SEQUENCE</scope>
    <source>
        <strain evidence="6">KVB221</strain>
    </source>
</reference>
<dbReference type="PANTHER" id="PTHR30055">
    <property type="entry name" value="HTH-TYPE TRANSCRIPTIONAL REGULATOR RUTR"/>
    <property type="match status" value="1"/>
</dbReference>
<dbReference type="PROSITE" id="PS50977">
    <property type="entry name" value="HTH_TETR_2"/>
    <property type="match status" value="1"/>
</dbReference>
<dbReference type="GO" id="GO:0000976">
    <property type="term" value="F:transcription cis-regulatory region binding"/>
    <property type="evidence" value="ECO:0007669"/>
    <property type="project" value="TreeGrafter"/>
</dbReference>
<dbReference type="InterPro" id="IPR001647">
    <property type="entry name" value="HTH_TetR"/>
</dbReference>
<sequence length="236" mass="26299">MTKQPGKSAAKRGRILDAAFEIFAARGFSGASMDEIAKLAEVSKPTLYTYFGDKEGLFTALLDLQKADLLIPFERTEGHDMVETMLDFGMKYAVFALDPKVIAFGRMVISEAGRFPGIGRLYLEAGPDRALNGIVRYMDAMRERGRLAFDDHELAADDFWSLILSTPRGKAHLRPELTFEELQPERHVINGIRVFLKAYSTNAEADLALLGRLSEDQSRIKFIGREHERTGKPAGG</sequence>
<proteinExistence type="predicted"/>
<protein>
    <submittedName>
        <fullName evidence="6">TetR/AcrR family transcriptional regulator</fullName>
    </submittedName>
</protein>
<keyword evidence="1" id="KW-0805">Transcription regulation</keyword>
<evidence type="ECO:0000313" key="7">
    <source>
        <dbReference type="Proteomes" id="UP000633219"/>
    </source>
</evidence>
<dbReference type="InterPro" id="IPR050109">
    <property type="entry name" value="HTH-type_TetR-like_transc_reg"/>
</dbReference>
<feature type="DNA-binding region" description="H-T-H motif" evidence="4">
    <location>
        <begin position="32"/>
        <end position="51"/>
    </location>
</feature>
<dbReference type="InterPro" id="IPR039536">
    <property type="entry name" value="TetR_C_Proteobacteria"/>
</dbReference>
<feature type="domain" description="HTH tetR-type" evidence="5">
    <location>
        <begin position="9"/>
        <end position="69"/>
    </location>
</feature>
<accession>A0A936YND2</accession>
<dbReference type="FunFam" id="1.10.10.60:FF:000141">
    <property type="entry name" value="TetR family transcriptional regulator"/>
    <property type="match status" value="1"/>
</dbReference>
<name>A0A936YND2_9HYPH</name>
<evidence type="ECO:0000256" key="2">
    <source>
        <dbReference type="ARBA" id="ARBA00023125"/>
    </source>
</evidence>
<gene>
    <name evidence="6" type="ORF">JJB09_05395</name>
</gene>
<dbReference type="Proteomes" id="UP000633219">
    <property type="component" value="Unassembled WGS sequence"/>
</dbReference>
<dbReference type="PRINTS" id="PR00455">
    <property type="entry name" value="HTHTETR"/>
</dbReference>
<evidence type="ECO:0000256" key="1">
    <source>
        <dbReference type="ARBA" id="ARBA00023015"/>
    </source>
</evidence>
<organism evidence="6 7">
    <name type="scientific">Rhizobium setariae</name>
    <dbReference type="NCBI Taxonomy" id="2801340"/>
    <lineage>
        <taxon>Bacteria</taxon>
        <taxon>Pseudomonadati</taxon>
        <taxon>Pseudomonadota</taxon>
        <taxon>Alphaproteobacteria</taxon>
        <taxon>Hyphomicrobiales</taxon>
        <taxon>Rhizobiaceae</taxon>
        <taxon>Rhizobium/Agrobacterium group</taxon>
        <taxon>Rhizobium</taxon>
    </lineage>
</organism>
<keyword evidence="3" id="KW-0804">Transcription</keyword>
<dbReference type="SUPFAM" id="SSF46689">
    <property type="entry name" value="Homeodomain-like"/>
    <property type="match status" value="1"/>
</dbReference>
<dbReference type="InterPro" id="IPR009057">
    <property type="entry name" value="Homeodomain-like_sf"/>
</dbReference>
<dbReference type="AlphaFoldDB" id="A0A936YND2"/>
<dbReference type="GO" id="GO:0003700">
    <property type="term" value="F:DNA-binding transcription factor activity"/>
    <property type="evidence" value="ECO:0007669"/>
    <property type="project" value="TreeGrafter"/>
</dbReference>
<dbReference type="SUPFAM" id="SSF48498">
    <property type="entry name" value="Tetracyclin repressor-like, C-terminal domain"/>
    <property type="match status" value="1"/>
</dbReference>
<keyword evidence="2 4" id="KW-0238">DNA-binding</keyword>
<dbReference type="EMBL" id="JAEQNC010000003">
    <property type="protein sequence ID" value="MBL0371456.1"/>
    <property type="molecule type" value="Genomic_DNA"/>
</dbReference>
<keyword evidence="7" id="KW-1185">Reference proteome</keyword>
<evidence type="ECO:0000256" key="4">
    <source>
        <dbReference type="PROSITE-ProRule" id="PRU00335"/>
    </source>
</evidence>
<dbReference type="InterPro" id="IPR023772">
    <property type="entry name" value="DNA-bd_HTH_TetR-type_CS"/>
</dbReference>
<dbReference type="PANTHER" id="PTHR30055:SF146">
    <property type="entry name" value="HTH-TYPE TRANSCRIPTIONAL DUAL REGULATOR CECR"/>
    <property type="match status" value="1"/>
</dbReference>
<dbReference type="Pfam" id="PF14246">
    <property type="entry name" value="TetR_C_7"/>
    <property type="match status" value="1"/>
</dbReference>
<evidence type="ECO:0000259" key="5">
    <source>
        <dbReference type="PROSITE" id="PS50977"/>
    </source>
</evidence>
<dbReference type="RefSeq" id="WP_201654314.1">
    <property type="nucleotide sequence ID" value="NZ_JAEQNC010000003.1"/>
</dbReference>
<evidence type="ECO:0000313" key="6">
    <source>
        <dbReference type="EMBL" id="MBL0371456.1"/>
    </source>
</evidence>
<dbReference type="PROSITE" id="PS01081">
    <property type="entry name" value="HTH_TETR_1"/>
    <property type="match status" value="1"/>
</dbReference>
<dbReference type="Pfam" id="PF00440">
    <property type="entry name" value="TetR_N"/>
    <property type="match status" value="1"/>
</dbReference>